<dbReference type="Gene3D" id="2.30.130.60">
    <property type="match status" value="1"/>
</dbReference>
<evidence type="ECO:0000256" key="3">
    <source>
        <dbReference type="ARBA" id="ARBA00022603"/>
    </source>
</evidence>
<dbReference type="InterPro" id="IPR031340">
    <property type="entry name" value="RsmF_methylt_CI"/>
</dbReference>
<dbReference type="Gene3D" id="3.40.50.150">
    <property type="entry name" value="Vaccinia Virus protein VP39"/>
    <property type="match status" value="1"/>
</dbReference>
<dbReference type="SUPFAM" id="SSF53335">
    <property type="entry name" value="S-adenosyl-L-methionine-dependent methyltransferases"/>
    <property type="match status" value="1"/>
</dbReference>
<dbReference type="InterPro" id="IPR031341">
    <property type="entry name" value="Methyltr_RsmF_N"/>
</dbReference>
<dbReference type="InterPro" id="IPR018314">
    <property type="entry name" value="RsmB/NOL1/NOP2-like_CS"/>
</dbReference>
<dbReference type="InterPro" id="IPR001678">
    <property type="entry name" value="MeTrfase_RsmB-F_NOP2_dom"/>
</dbReference>
<dbReference type="Pfam" id="PF17126">
    <property type="entry name" value="RsmF_methylt_CI"/>
    <property type="match status" value="1"/>
</dbReference>
<protein>
    <submittedName>
        <fullName evidence="9">tRNA and rRNA cytosine-C5-methylase</fullName>
    </submittedName>
</protein>
<accession>A0A0F4LDB6</accession>
<dbReference type="GO" id="GO:0008173">
    <property type="term" value="F:RNA methyltransferase activity"/>
    <property type="evidence" value="ECO:0007669"/>
    <property type="project" value="InterPro"/>
</dbReference>
<name>A0A0F4LDB6_9LACO</name>
<dbReference type="Pfam" id="PF13636">
    <property type="entry name" value="Methyltranf_PUA"/>
    <property type="match status" value="1"/>
</dbReference>
<comment type="caution">
    <text evidence="9">The sequence shown here is derived from an EMBL/GenBank/DDBJ whole genome shotgun (WGS) entry which is preliminary data.</text>
</comment>
<proteinExistence type="inferred from homology"/>
<keyword evidence="3 7" id="KW-0489">Methyltransferase</keyword>
<dbReference type="HOGENOM" id="CLU_005316_6_1_9"/>
<dbReference type="RefSeq" id="WP_046324853.1">
    <property type="nucleotide sequence ID" value="NZ_JBHTMT010000001.1"/>
</dbReference>
<dbReference type="InterPro" id="IPR049560">
    <property type="entry name" value="MeTrfase_RsmB-F_NOP2_cat"/>
</dbReference>
<dbReference type="EMBL" id="JXLI01000010">
    <property type="protein sequence ID" value="KJY56585.1"/>
    <property type="molecule type" value="Genomic_DNA"/>
</dbReference>
<evidence type="ECO:0000313" key="9">
    <source>
        <dbReference type="EMBL" id="KJY56585.1"/>
    </source>
</evidence>
<dbReference type="CDD" id="cd02440">
    <property type="entry name" value="AdoMet_MTases"/>
    <property type="match status" value="1"/>
</dbReference>
<dbReference type="Gene3D" id="3.30.70.1170">
    <property type="entry name" value="Sun protein, domain 3"/>
    <property type="match status" value="1"/>
</dbReference>
<dbReference type="GO" id="GO:0001510">
    <property type="term" value="P:RNA methylation"/>
    <property type="evidence" value="ECO:0007669"/>
    <property type="project" value="InterPro"/>
</dbReference>
<feature type="binding site" evidence="7">
    <location>
        <position position="173"/>
    </location>
    <ligand>
        <name>S-adenosyl-L-methionine</name>
        <dbReference type="ChEBI" id="CHEBI:59789"/>
    </ligand>
</feature>
<dbReference type="InterPro" id="IPR027391">
    <property type="entry name" value="Nol1_Nop2_Fmu_2"/>
</dbReference>
<dbReference type="PATRIC" id="fig|1218507.3.peg.1093"/>
<dbReference type="PRINTS" id="PR02008">
    <property type="entry name" value="RCMTFAMILY"/>
</dbReference>
<dbReference type="STRING" id="1218507.JF74_09230"/>
<gene>
    <name evidence="9" type="ORF">JF74_09230</name>
</gene>
<dbReference type="PANTHER" id="PTHR22807">
    <property type="entry name" value="NOP2 YEAST -RELATED NOL1/NOP2/FMU SUN DOMAIN-CONTAINING"/>
    <property type="match status" value="1"/>
</dbReference>
<dbReference type="Pfam" id="PF01189">
    <property type="entry name" value="Methyltr_RsmB-F"/>
    <property type="match status" value="1"/>
</dbReference>
<evidence type="ECO:0000256" key="2">
    <source>
        <dbReference type="ARBA" id="ARBA00022490"/>
    </source>
</evidence>
<evidence type="ECO:0000313" key="10">
    <source>
        <dbReference type="Proteomes" id="UP000033531"/>
    </source>
</evidence>
<dbReference type="PROSITE" id="PS01153">
    <property type="entry name" value="NOL1_NOP2_SUN"/>
    <property type="match status" value="1"/>
</dbReference>
<evidence type="ECO:0000256" key="7">
    <source>
        <dbReference type="PROSITE-ProRule" id="PRU01023"/>
    </source>
</evidence>
<dbReference type="InterPro" id="IPR029063">
    <property type="entry name" value="SAM-dependent_MTases_sf"/>
</dbReference>
<comment type="similarity">
    <text evidence="1 7">Belongs to the class I-like SAM-binding methyltransferase superfamily. RsmB/NOP family.</text>
</comment>
<keyword evidence="6 7" id="KW-0694">RNA-binding</keyword>
<keyword evidence="5 7" id="KW-0949">S-adenosyl-L-methionine</keyword>
<evidence type="ECO:0000256" key="6">
    <source>
        <dbReference type="ARBA" id="ARBA00022884"/>
    </source>
</evidence>
<dbReference type="GO" id="GO:0003723">
    <property type="term" value="F:RNA binding"/>
    <property type="evidence" value="ECO:0007669"/>
    <property type="project" value="UniProtKB-UniRule"/>
</dbReference>
<sequence>MPKLPEDFKEKYTRLLGKSRAQQFFNSINDSPKSAFRVNSLKENHCLSCDPKKEVSGIPQAYYGKISGQDPAWVSGAVYSQEPTAMFPALFVEARPGQKVLDLCAAPGGKSTAISEQLKGEGLLVANEISHTRAKVLRENLERWGTTNSLIVSEKPEKLAQCFPHYFDKILVDAPCSGEGMFRKNPQAIKYWSQNYVLLCQKRQKEILNAAVQMLKPEGEIVYSTCTYSPEENEQIVSWLSQKFNLTIMSLAVKTHAIAHGHPEWADNNPDLIKTVRFWPTADLGEGQFAAKLKLSPNVVVQAKFSPNQKKKKKRRPQKEALTKSEIQLIAEVLDKFNLPAAIKNWRLNSRVRNNHVFIPALSDSANLHLQILANGVELGVLKKNRFEPGHQLAMVLAEQKQNRVVELSRESYLKYLHGETLRTQANETGFVLVSCQNFILGFGKISNHIIKNYYPKGLRV</sequence>
<dbReference type="Proteomes" id="UP000033531">
    <property type="component" value="Unassembled WGS sequence"/>
</dbReference>
<organism evidence="9 10">
    <name type="scientific">Lactobacillus melliventris</name>
    <dbReference type="NCBI Taxonomy" id="1218507"/>
    <lineage>
        <taxon>Bacteria</taxon>
        <taxon>Bacillati</taxon>
        <taxon>Bacillota</taxon>
        <taxon>Bacilli</taxon>
        <taxon>Lactobacillales</taxon>
        <taxon>Lactobacillaceae</taxon>
        <taxon>Lactobacillus</taxon>
    </lineage>
</organism>
<keyword evidence="4 7" id="KW-0808">Transferase</keyword>
<dbReference type="PROSITE" id="PS51686">
    <property type="entry name" value="SAM_MT_RSMB_NOP"/>
    <property type="match status" value="1"/>
</dbReference>
<comment type="caution">
    <text evidence="7">Lacks conserved residue(s) required for the propagation of feature annotation.</text>
</comment>
<keyword evidence="2" id="KW-0963">Cytoplasm</keyword>
<reference evidence="9 10" key="1">
    <citation type="submission" date="2015-01" db="EMBL/GenBank/DDBJ databases">
        <title>Comparative genomics of the lactic acid bacteria isolated from the honey bee gut.</title>
        <authorList>
            <person name="Ellegaard K.M."/>
            <person name="Tamarit D."/>
            <person name="Javelind E."/>
            <person name="Olofsson T."/>
            <person name="Andersson S.G."/>
            <person name="Vasquez A."/>
        </authorList>
    </citation>
    <scope>NUCLEOTIDE SEQUENCE [LARGE SCALE GENOMIC DNA]</scope>
    <source>
        <strain evidence="9 10">Hma8</strain>
    </source>
</reference>
<evidence type="ECO:0000256" key="5">
    <source>
        <dbReference type="ARBA" id="ARBA00022691"/>
    </source>
</evidence>
<feature type="active site" description="Nucleophile" evidence="7">
    <location>
        <position position="226"/>
    </location>
</feature>
<evidence type="ECO:0000256" key="1">
    <source>
        <dbReference type="ARBA" id="ARBA00007494"/>
    </source>
</evidence>
<dbReference type="CDD" id="cd21147">
    <property type="entry name" value="RsmF_methylt_CTD1"/>
    <property type="match status" value="1"/>
</dbReference>
<dbReference type="PANTHER" id="PTHR22807:SF30">
    <property type="entry name" value="28S RRNA (CYTOSINE(4447)-C(5))-METHYLTRANSFERASE-RELATED"/>
    <property type="match status" value="1"/>
</dbReference>
<dbReference type="Pfam" id="PF17125">
    <property type="entry name" value="Methyltr_RsmF_N"/>
    <property type="match status" value="1"/>
</dbReference>
<feature type="binding site" evidence="7">
    <location>
        <begin position="104"/>
        <end position="110"/>
    </location>
    <ligand>
        <name>S-adenosyl-L-methionine</name>
        <dbReference type="ChEBI" id="CHEBI:59789"/>
    </ligand>
</feature>
<dbReference type="OrthoDB" id="9810297at2"/>
<dbReference type="AlphaFoldDB" id="A0A0F4LDB6"/>
<dbReference type="InterPro" id="IPR023267">
    <property type="entry name" value="RCMT"/>
</dbReference>
<evidence type="ECO:0000256" key="4">
    <source>
        <dbReference type="ARBA" id="ARBA00022679"/>
    </source>
</evidence>
<evidence type="ECO:0000259" key="8">
    <source>
        <dbReference type="PROSITE" id="PS51686"/>
    </source>
</evidence>
<feature type="domain" description="SAM-dependent MTase RsmB/NOP-type" evidence="8">
    <location>
        <begin position="14"/>
        <end position="296"/>
    </location>
</feature>
<feature type="binding site" evidence="7">
    <location>
        <position position="128"/>
    </location>
    <ligand>
        <name>S-adenosyl-L-methionine</name>
        <dbReference type="ChEBI" id="CHEBI:59789"/>
    </ligand>
</feature>